<proteinExistence type="predicted"/>
<dbReference type="GO" id="GO:0006355">
    <property type="term" value="P:regulation of DNA-templated transcription"/>
    <property type="evidence" value="ECO:0007669"/>
    <property type="project" value="InterPro"/>
</dbReference>
<evidence type="ECO:0000256" key="1">
    <source>
        <dbReference type="ARBA" id="ARBA00000085"/>
    </source>
</evidence>
<dbReference type="PROSITE" id="PS50112">
    <property type="entry name" value="PAS"/>
    <property type="match status" value="3"/>
</dbReference>
<dbReference type="EMBL" id="CP048222">
    <property type="protein sequence ID" value="QHT65322.1"/>
    <property type="molecule type" value="Genomic_DNA"/>
</dbReference>
<keyword evidence="5" id="KW-0418">Kinase</keyword>
<dbReference type="PANTHER" id="PTHR43304:SF1">
    <property type="entry name" value="PAC DOMAIN-CONTAINING PROTEIN"/>
    <property type="match status" value="1"/>
</dbReference>
<dbReference type="Pfam" id="PF13426">
    <property type="entry name" value="PAS_9"/>
    <property type="match status" value="1"/>
</dbReference>
<evidence type="ECO:0000256" key="4">
    <source>
        <dbReference type="ARBA" id="ARBA00022679"/>
    </source>
</evidence>
<evidence type="ECO:0000259" key="9">
    <source>
        <dbReference type="PROSITE" id="PS50113"/>
    </source>
</evidence>
<dbReference type="InterPro" id="IPR013655">
    <property type="entry name" value="PAS_fold_3"/>
</dbReference>
<dbReference type="Pfam" id="PF00989">
    <property type="entry name" value="PAS"/>
    <property type="match status" value="1"/>
</dbReference>
<feature type="domain" description="PAS" evidence="8">
    <location>
        <begin position="638"/>
        <end position="713"/>
    </location>
</feature>
<evidence type="ECO:0000256" key="6">
    <source>
        <dbReference type="SAM" id="Coils"/>
    </source>
</evidence>
<dbReference type="AlphaFoldDB" id="A0A6C0GBX8"/>
<keyword evidence="4" id="KW-0808">Transferase</keyword>
<comment type="catalytic activity">
    <reaction evidence="1">
        <text>ATP + protein L-histidine = ADP + protein N-phospho-L-histidine.</text>
        <dbReference type="EC" id="2.7.13.3"/>
    </reaction>
</comment>
<dbReference type="InterPro" id="IPR004358">
    <property type="entry name" value="Sig_transdc_His_kin-like_C"/>
</dbReference>
<dbReference type="InterPro" id="IPR035965">
    <property type="entry name" value="PAS-like_dom_sf"/>
</dbReference>
<feature type="coiled-coil region" evidence="6">
    <location>
        <begin position="155"/>
        <end position="206"/>
    </location>
</feature>
<evidence type="ECO:0000259" key="8">
    <source>
        <dbReference type="PROSITE" id="PS50112"/>
    </source>
</evidence>
<feature type="domain" description="PAS" evidence="8">
    <location>
        <begin position="390"/>
        <end position="459"/>
    </location>
</feature>
<dbReference type="CDD" id="cd00082">
    <property type="entry name" value="HisKA"/>
    <property type="match status" value="1"/>
</dbReference>
<evidence type="ECO:0000313" key="10">
    <source>
        <dbReference type="EMBL" id="QHT65322.1"/>
    </source>
</evidence>
<evidence type="ECO:0000256" key="5">
    <source>
        <dbReference type="ARBA" id="ARBA00022777"/>
    </source>
</evidence>
<dbReference type="Gene3D" id="3.30.450.20">
    <property type="entry name" value="PAS domain"/>
    <property type="match status" value="3"/>
</dbReference>
<name>A0A6C0GBX8_9BACT</name>
<dbReference type="Pfam" id="PF13185">
    <property type="entry name" value="GAF_2"/>
    <property type="match status" value="1"/>
</dbReference>
<dbReference type="SMART" id="SM00065">
    <property type="entry name" value="GAF"/>
    <property type="match status" value="1"/>
</dbReference>
<dbReference type="InterPro" id="IPR001610">
    <property type="entry name" value="PAC"/>
</dbReference>
<dbReference type="Gene3D" id="3.30.450.40">
    <property type="match status" value="1"/>
</dbReference>
<dbReference type="FunFam" id="3.30.450.20:FF:000099">
    <property type="entry name" value="Sensory box sensor histidine kinase"/>
    <property type="match status" value="1"/>
</dbReference>
<dbReference type="SUPFAM" id="SSF55785">
    <property type="entry name" value="PYP-like sensor domain (PAS domain)"/>
    <property type="match status" value="3"/>
</dbReference>
<accession>A0A6C0GBX8</accession>
<dbReference type="Gene3D" id="3.30.565.10">
    <property type="entry name" value="Histidine kinase-like ATPase, C-terminal domain"/>
    <property type="match status" value="1"/>
</dbReference>
<feature type="domain" description="Histidine kinase" evidence="7">
    <location>
        <begin position="793"/>
        <end position="1008"/>
    </location>
</feature>
<dbReference type="InterPro" id="IPR052162">
    <property type="entry name" value="Sensor_kinase/Photoreceptor"/>
</dbReference>
<evidence type="ECO:0000256" key="3">
    <source>
        <dbReference type="ARBA" id="ARBA00022553"/>
    </source>
</evidence>
<dbReference type="InterPro" id="IPR003661">
    <property type="entry name" value="HisK_dim/P_dom"/>
</dbReference>
<gene>
    <name evidence="10" type="ORF">GXP67_00850</name>
</gene>
<feature type="domain" description="PAC" evidence="9">
    <location>
        <begin position="462"/>
        <end position="515"/>
    </location>
</feature>
<dbReference type="CDD" id="cd00075">
    <property type="entry name" value="HATPase"/>
    <property type="match status" value="1"/>
</dbReference>
<sequence length="1008" mass="115170">MHEAIRYISDKLKNYAHFLLVKLEEAAKQNLQLLKEVNPPLVENLLRNLPAEQFERLVKESLDLFLTHIMDDTWRDGIKETLRQWEANELPTVTRDEISIDDILLIYSVRKTLFYSRLPEYTQDANLITDIVKEIDFIISEVQRQAFSLYVQISGKQLEKKNKELKESHEEVAAMNEELRQSEEELVATNEALVEAEERLLDINKDLELKVLERTQNLKTINDLNSSITQKFNIHDIVQEVTDVATKLAKAEFGAFFYNTINEQGELLTLYTISGVAIENFSKFPHPRKTQIFAPTFEGTAIVRSDDITLDPRYGQNPPHKGMPQGHLPVKSYMAIPVKSINGEVLGGLFFGHSKPGIFTEESEKLVLSVSTHAGISIQNSKLFSQLKASEQKFQFTLDAMPQMVWTANAQGEFDYINKHWVDYTGLSMKEIRKGWPSVNHPDDIASTTEIWRKAFAVGTSFEIETRIQNAHTKEFRWHLVRALPMKNDRGEITKWLATLTDIHEFKISQERLKMLATVLENMNEGVSVSDETGVIFYTNPTEERMFGYERGELIGKHVSIQNAYPPKENEAIVNQVLTVLKTNGFWSGEWHNIRKDGTTFYTYSFISTLKLKDKSLLVCVQRDITEEKLNKAALEYQSTLNKTITDNATSALFMMNAKGYCTFFNPAAEKMFGYSFEEISIKPLHYLIHHHRPDGSFYPMEECPLDRALPENFDVRAHEDVFIKKDGTFFSVVCAASPIFENGIPVATVIEVRDVSEEKEAKVRIYESNEQLKLKNKELQKINNDLDNFVYTASHDLKAPIANLEGLLNALKKQLDGQPLSEKLNAILSLMEKSILRFKETIKGLTEISKTQKNVNEDVEEIIIDKLMEEISLEISPMIEASAASISVSTDGCQKIVFSKYNLRSIFYNLITNAIKYRNPEVGLEILINTYCRQNLTIIEVRDNGLGIKQENTSRIFEMFKRLHHHVDGSGIGLYIVKRIVENAGGSIEVESELGKGTLFRVLMPEN</sequence>
<dbReference type="SUPFAM" id="SSF55874">
    <property type="entry name" value="ATPase domain of HSP90 chaperone/DNA topoisomerase II/histidine kinase"/>
    <property type="match status" value="1"/>
</dbReference>
<dbReference type="InterPro" id="IPR000700">
    <property type="entry name" value="PAS-assoc_C"/>
</dbReference>
<dbReference type="InterPro" id="IPR003594">
    <property type="entry name" value="HATPase_dom"/>
</dbReference>
<dbReference type="GO" id="GO:0000155">
    <property type="term" value="F:phosphorelay sensor kinase activity"/>
    <property type="evidence" value="ECO:0007669"/>
    <property type="project" value="InterPro"/>
</dbReference>
<dbReference type="InterPro" id="IPR000014">
    <property type="entry name" value="PAS"/>
</dbReference>
<keyword evidence="11" id="KW-1185">Reference proteome</keyword>
<dbReference type="PROSITE" id="PS50113">
    <property type="entry name" value="PAC"/>
    <property type="match status" value="1"/>
</dbReference>
<dbReference type="KEGG" id="rhoz:GXP67_00850"/>
<dbReference type="PRINTS" id="PR00344">
    <property type="entry name" value="BCTRLSENSOR"/>
</dbReference>
<dbReference type="SUPFAM" id="SSF47384">
    <property type="entry name" value="Homodimeric domain of signal transducing histidine kinase"/>
    <property type="match status" value="1"/>
</dbReference>
<keyword evidence="3" id="KW-0597">Phosphoprotein</keyword>
<feature type="domain" description="PAS" evidence="8">
    <location>
        <begin position="512"/>
        <end position="584"/>
    </location>
</feature>
<dbReference type="Pfam" id="PF02518">
    <property type="entry name" value="HATPase_c"/>
    <property type="match status" value="1"/>
</dbReference>
<organism evidence="10 11">
    <name type="scientific">Rhodocytophaga rosea</name>
    <dbReference type="NCBI Taxonomy" id="2704465"/>
    <lineage>
        <taxon>Bacteria</taxon>
        <taxon>Pseudomonadati</taxon>
        <taxon>Bacteroidota</taxon>
        <taxon>Cytophagia</taxon>
        <taxon>Cytophagales</taxon>
        <taxon>Rhodocytophagaceae</taxon>
        <taxon>Rhodocytophaga</taxon>
    </lineage>
</organism>
<dbReference type="PROSITE" id="PS50109">
    <property type="entry name" value="HIS_KIN"/>
    <property type="match status" value="1"/>
</dbReference>
<dbReference type="RefSeq" id="WP_162441409.1">
    <property type="nucleotide sequence ID" value="NZ_CP048222.1"/>
</dbReference>
<dbReference type="InterPro" id="IPR036097">
    <property type="entry name" value="HisK_dim/P_sf"/>
</dbReference>
<dbReference type="PANTHER" id="PTHR43304">
    <property type="entry name" value="PHYTOCHROME-LIKE PROTEIN CPH1"/>
    <property type="match status" value="1"/>
</dbReference>
<dbReference type="Pfam" id="PF08447">
    <property type="entry name" value="PAS_3"/>
    <property type="match status" value="1"/>
</dbReference>
<evidence type="ECO:0000313" key="11">
    <source>
        <dbReference type="Proteomes" id="UP000480178"/>
    </source>
</evidence>
<dbReference type="InterPro" id="IPR029016">
    <property type="entry name" value="GAF-like_dom_sf"/>
</dbReference>
<reference evidence="10 11" key="1">
    <citation type="submission" date="2020-01" db="EMBL/GenBank/DDBJ databases">
        <authorList>
            <person name="Kim M.K."/>
        </authorList>
    </citation>
    <scope>NUCLEOTIDE SEQUENCE [LARGE SCALE GENOMIC DNA]</scope>
    <source>
        <strain evidence="10 11">172606-1</strain>
    </source>
</reference>
<dbReference type="InterPro" id="IPR036890">
    <property type="entry name" value="HATPase_C_sf"/>
</dbReference>
<evidence type="ECO:0000259" key="7">
    <source>
        <dbReference type="PROSITE" id="PS50109"/>
    </source>
</evidence>
<dbReference type="NCBIfam" id="TIGR00229">
    <property type="entry name" value="sensory_box"/>
    <property type="match status" value="3"/>
</dbReference>
<dbReference type="SMART" id="SM00086">
    <property type="entry name" value="PAC"/>
    <property type="match status" value="3"/>
</dbReference>
<dbReference type="Proteomes" id="UP000480178">
    <property type="component" value="Chromosome"/>
</dbReference>
<dbReference type="InterPro" id="IPR005467">
    <property type="entry name" value="His_kinase_dom"/>
</dbReference>
<dbReference type="SUPFAM" id="SSF55781">
    <property type="entry name" value="GAF domain-like"/>
    <property type="match status" value="1"/>
</dbReference>
<dbReference type="Gene3D" id="1.10.287.130">
    <property type="match status" value="1"/>
</dbReference>
<dbReference type="SMART" id="SM00091">
    <property type="entry name" value="PAS"/>
    <property type="match status" value="3"/>
</dbReference>
<dbReference type="InterPro" id="IPR003018">
    <property type="entry name" value="GAF"/>
</dbReference>
<dbReference type="EC" id="2.7.13.3" evidence="2"/>
<protein>
    <recommendedName>
        <fullName evidence="2">histidine kinase</fullName>
        <ecNumber evidence="2">2.7.13.3</ecNumber>
    </recommendedName>
</protein>
<dbReference type="SMART" id="SM00387">
    <property type="entry name" value="HATPase_c"/>
    <property type="match status" value="1"/>
</dbReference>
<dbReference type="CDD" id="cd00130">
    <property type="entry name" value="PAS"/>
    <property type="match status" value="3"/>
</dbReference>
<dbReference type="SMART" id="SM00388">
    <property type="entry name" value="HisKA"/>
    <property type="match status" value="1"/>
</dbReference>
<dbReference type="InterPro" id="IPR013767">
    <property type="entry name" value="PAS_fold"/>
</dbReference>
<evidence type="ECO:0000256" key="2">
    <source>
        <dbReference type="ARBA" id="ARBA00012438"/>
    </source>
</evidence>
<keyword evidence="6" id="KW-0175">Coiled coil</keyword>